<evidence type="ECO:0000256" key="4">
    <source>
        <dbReference type="ARBA" id="ARBA00009524"/>
    </source>
</evidence>
<feature type="domain" description="YjeF C-terminal" evidence="19">
    <location>
        <begin position="281"/>
        <end position="560"/>
    </location>
</feature>
<comment type="catalytic activity">
    <reaction evidence="1 18">
        <text>(6R)-NADHX = (6S)-NADHX</text>
        <dbReference type="Rhea" id="RHEA:32215"/>
        <dbReference type="ChEBI" id="CHEBI:64074"/>
        <dbReference type="ChEBI" id="CHEBI:64075"/>
        <dbReference type="EC" id="5.1.99.6"/>
    </reaction>
</comment>
<evidence type="ECO:0000259" key="20">
    <source>
        <dbReference type="PROSITE" id="PS51385"/>
    </source>
</evidence>
<dbReference type="SUPFAM" id="SSF53613">
    <property type="entry name" value="Ribokinase-like"/>
    <property type="match status" value="1"/>
</dbReference>
<dbReference type="Pfam" id="PF01256">
    <property type="entry name" value="Carb_kinase"/>
    <property type="match status" value="1"/>
</dbReference>
<feature type="binding site" evidence="17">
    <location>
        <position position="500"/>
    </location>
    <ligand>
        <name>(6S)-NADPHX</name>
        <dbReference type="ChEBI" id="CHEBI:64076"/>
    </ligand>
</feature>
<gene>
    <name evidence="17" type="primary">nnrD</name>
    <name evidence="21" type="ORF">RF679_07960</name>
</gene>
<comment type="similarity">
    <text evidence="4 18">In the C-terminal section; belongs to the NnrD/CARKD family.</text>
</comment>
<dbReference type="Proteomes" id="UP001181355">
    <property type="component" value="Chromosome"/>
</dbReference>
<feature type="binding site" evidence="17">
    <location>
        <position position="316"/>
    </location>
    <ligand>
        <name>(6S)-NADPHX</name>
        <dbReference type="ChEBI" id="CHEBI:64076"/>
    </ligand>
</feature>
<dbReference type="InterPro" id="IPR004443">
    <property type="entry name" value="YjeF_N_dom"/>
</dbReference>
<dbReference type="Pfam" id="PF03853">
    <property type="entry name" value="YjeF_N"/>
    <property type="match status" value="2"/>
</dbReference>
<accession>A0ABY9RLW5</accession>
<evidence type="ECO:0000256" key="12">
    <source>
        <dbReference type="ARBA" id="ARBA00023239"/>
    </source>
</evidence>
<evidence type="ECO:0000256" key="11">
    <source>
        <dbReference type="ARBA" id="ARBA00023235"/>
    </source>
</evidence>
<comment type="catalytic activity">
    <reaction evidence="16 17 18">
        <text>(6S)-NADPHX + ADP = AMP + phosphate + NADPH + H(+)</text>
        <dbReference type="Rhea" id="RHEA:32235"/>
        <dbReference type="ChEBI" id="CHEBI:15378"/>
        <dbReference type="ChEBI" id="CHEBI:43474"/>
        <dbReference type="ChEBI" id="CHEBI:57783"/>
        <dbReference type="ChEBI" id="CHEBI:64076"/>
        <dbReference type="ChEBI" id="CHEBI:456215"/>
        <dbReference type="ChEBI" id="CHEBI:456216"/>
        <dbReference type="EC" id="4.2.1.136"/>
    </reaction>
</comment>
<evidence type="ECO:0000256" key="7">
    <source>
        <dbReference type="ARBA" id="ARBA00022840"/>
    </source>
</evidence>
<dbReference type="PROSITE" id="PS51383">
    <property type="entry name" value="YJEF_C_3"/>
    <property type="match status" value="1"/>
</dbReference>
<dbReference type="RefSeq" id="WP_309483681.1">
    <property type="nucleotide sequence ID" value="NZ_CP133720.1"/>
</dbReference>
<evidence type="ECO:0000313" key="21">
    <source>
        <dbReference type="EMBL" id="WMW82206.1"/>
    </source>
</evidence>
<feature type="binding site" evidence="17">
    <location>
        <position position="374"/>
    </location>
    <ligand>
        <name>(6S)-NADPHX</name>
        <dbReference type="ChEBI" id="CHEBI:64076"/>
    </ligand>
</feature>
<dbReference type="Gene3D" id="3.40.50.10260">
    <property type="entry name" value="YjeF N-terminal domain"/>
    <property type="match status" value="1"/>
</dbReference>
<dbReference type="PIRSF" id="PIRSF017184">
    <property type="entry name" value="Nnr"/>
    <property type="match status" value="1"/>
</dbReference>
<feature type="binding site" evidence="17">
    <location>
        <begin position="471"/>
        <end position="475"/>
    </location>
    <ligand>
        <name>AMP</name>
        <dbReference type="ChEBI" id="CHEBI:456215"/>
    </ligand>
</feature>
<sequence>MKYLSLHSMAHFIYTSAQIRAIENKIKAQNPSPSLMQRAGLAAALEFKRIYPAPATLLIFAGPGDNGGDAYEMAYQLQQLSKPGISESATEVSFDSAHASREYEIHIVRDKHQQTLSSDALASLARAQSCAIHWWDVQDQYEPVLERCNAIVDGIFGIGLNRPIQAPWDQVIQQINQNRLQRDIAVIALDIPSGLSADFGTVFKPSALADQSASHTLNTNRTINRAAINDASIKASNTFTFIGDKFGLHTAEGRDYAGQVSVMNLDISAEEFPISNIEHNQVASIQAQLQRRAHASHKGSYGDALIIGGAQGMRGAAFLAGRAALHAGAGKVHLGFVDITSENDVPLDIMHPEIMCRSAEQCQLQNTSVAIGPGLGQSESSKELLLQCLKLTHDLVIDADALNLIAQEPPLQSALAQRNQSPLRGFCNTIITPHPLEAARLLSCTVQEIQADRLKAATELAQKWNLICVLKGSGSLVTDGHTCYVNGSGNPGLASGGTGDVLTGLCVALLAQGLCAFDAARLACYVHGAAADQLVAAGVGPIGLCASELPAAIRQYLNRRVGEFD</sequence>
<comment type="similarity">
    <text evidence="3 18">In the N-terminal section; belongs to the NnrE/AIBP family.</text>
</comment>
<dbReference type="InterPro" id="IPR000631">
    <property type="entry name" value="CARKD"/>
</dbReference>
<keyword evidence="9 18" id="KW-0630">Potassium</keyword>
<dbReference type="InterPro" id="IPR030677">
    <property type="entry name" value="Nnr"/>
</dbReference>
<comment type="catalytic activity">
    <reaction evidence="2 18">
        <text>(6R)-NADPHX = (6S)-NADPHX</text>
        <dbReference type="Rhea" id="RHEA:32227"/>
        <dbReference type="ChEBI" id="CHEBI:64076"/>
        <dbReference type="ChEBI" id="CHEBI:64077"/>
        <dbReference type="EC" id="5.1.99.6"/>
    </reaction>
</comment>
<evidence type="ECO:0000256" key="13">
    <source>
        <dbReference type="ARBA" id="ARBA00023268"/>
    </source>
</evidence>
<comment type="catalytic activity">
    <reaction evidence="15 17 18">
        <text>(6S)-NADHX + ADP = AMP + phosphate + NADH + H(+)</text>
        <dbReference type="Rhea" id="RHEA:32223"/>
        <dbReference type="ChEBI" id="CHEBI:15378"/>
        <dbReference type="ChEBI" id="CHEBI:43474"/>
        <dbReference type="ChEBI" id="CHEBI:57945"/>
        <dbReference type="ChEBI" id="CHEBI:64074"/>
        <dbReference type="ChEBI" id="CHEBI:456215"/>
        <dbReference type="ChEBI" id="CHEBI:456216"/>
        <dbReference type="EC" id="4.2.1.136"/>
    </reaction>
</comment>
<dbReference type="HAMAP" id="MF_01965">
    <property type="entry name" value="NADHX_dehydratase"/>
    <property type="match status" value="1"/>
</dbReference>
<dbReference type="CDD" id="cd01171">
    <property type="entry name" value="YXKO-related"/>
    <property type="match status" value="1"/>
</dbReference>
<evidence type="ECO:0000256" key="3">
    <source>
        <dbReference type="ARBA" id="ARBA00006001"/>
    </source>
</evidence>
<keyword evidence="13" id="KW-0511">Multifunctional enzyme</keyword>
<comment type="function">
    <text evidence="14 18">Bifunctional enzyme that catalyzes the epimerization of the S- and R-forms of NAD(P)HX and the dehydration of the S-form of NAD(P)HX at the expense of ADP, which is converted to AMP. This allows the repair of both epimers of NAD(P)HX, a damaged form of NAD(P)H that is a result of enzymatic or heat-dependent hydration.</text>
</comment>
<keyword evidence="11 18" id="KW-0413">Isomerase</keyword>
<keyword evidence="7 17" id="KW-0067">ATP-binding</keyword>
<evidence type="ECO:0000256" key="17">
    <source>
        <dbReference type="HAMAP-Rule" id="MF_01965"/>
    </source>
</evidence>
<dbReference type="Gene3D" id="3.40.1190.20">
    <property type="match status" value="1"/>
</dbReference>
<comment type="cofactor">
    <cofactor evidence="18">
        <name>K(+)</name>
        <dbReference type="ChEBI" id="CHEBI:29103"/>
    </cofactor>
    <text evidence="18">Binds 1 potassium ion per subunit.</text>
</comment>
<evidence type="ECO:0000256" key="1">
    <source>
        <dbReference type="ARBA" id="ARBA00000013"/>
    </source>
</evidence>
<keyword evidence="6 17" id="KW-0547">Nucleotide-binding</keyword>
<evidence type="ECO:0000256" key="8">
    <source>
        <dbReference type="ARBA" id="ARBA00022857"/>
    </source>
</evidence>
<evidence type="ECO:0000256" key="10">
    <source>
        <dbReference type="ARBA" id="ARBA00023027"/>
    </source>
</evidence>
<comment type="cofactor">
    <cofactor evidence="17">
        <name>Mg(2+)</name>
        <dbReference type="ChEBI" id="CHEBI:18420"/>
    </cofactor>
</comment>
<keyword evidence="8 17" id="KW-0521">NADP</keyword>
<evidence type="ECO:0000256" key="5">
    <source>
        <dbReference type="ARBA" id="ARBA00022723"/>
    </source>
</evidence>
<evidence type="ECO:0000256" key="18">
    <source>
        <dbReference type="PIRNR" id="PIRNR017184"/>
    </source>
</evidence>
<dbReference type="InterPro" id="IPR036652">
    <property type="entry name" value="YjeF_N_dom_sf"/>
</dbReference>
<feature type="binding site" evidence="17">
    <location>
        <position position="499"/>
    </location>
    <ligand>
        <name>AMP</name>
        <dbReference type="ChEBI" id="CHEBI:456215"/>
    </ligand>
</feature>
<keyword evidence="10 17" id="KW-0520">NAD</keyword>
<organism evidence="21 22">
    <name type="scientific">Undibacterium cyanobacteriorum</name>
    <dbReference type="NCBI Taxonomy" id="3073561"/>
    <lineage>
        <taxon>Bacteria</taxon>
        <taxon>Pseudomonadati</taxon>
        <taxon>Pseudomonadota</taxon>
        <taxon>Betaproteobacteria</taxon>
        <taxon>Burkholderiales</taxon>
        <taxon>Oxalobacteraceae</taxon>
        <taxon>Undibacterium</taxon>
    </lineage>
</organism>
<dbReference type="InterPro" id="IPR029056">
    <property type="entry name" value="Ribokinase-like"/>
</dbReference>
<evidence type="ECO:0000256" key="9">
    <source>
        <dbReference type="ARBA" id="ARBA00022958"/>
    </source>
</evidence>
<comment type="function">
    <text evidence="17">Catalyzes the dehydration of the S-form of NAD(P)HX at the expense of ADP, which is converted to AMP. Together with NAD(P)HX epimerase, which catalyzes the epimerization of the S- and R-forms, the enzyme allows the repair of both epimers of NAD(P)HX, a damaged form of NAD(P)H that is a result of enzymatic or heat-dependent hydration.</text>
</comment>
<evidence type="ECO:0000256" key="15">
    <source>
        <dbReference type="ARBA" id="ARBA00048238"/>
    </source>
</evidence>
<protein>
    <recommendedName>
        <fullName evidence="17">ADP-dependent (S)-NAD(P)H-hydrate dehydratase</fullName>
        <ecNumber evidence="17">4.2.1.136</ecNumber>
    </recommendedName>
    <alternativeName>
        <fullName evidence="17">ADP-dependent NAD(P)HX dehydratase</fullName>
    </alternativeName>
</protein>
<reference evidence="21" key="1">
    <citation type="submission" date="2023-09" db="EMBL/GenBank/DDBJ databases">
        <title>Undibacterium sp. 20NA77.5 isolated from freshwater.</title>
        <authorList>
            <person name="Le V."/>
            <person name="Ko S.-R."/>
            <person name="Ahn C.-Y."/>
            <person name="Oh H.-M."/>
        </authorList>
    </citation>
    <scope>NUCLEOTIDE SEQUENCE</scope>
    <source>
        <strain evidence="21">20NA77.5</strain>
    </source>
</reference>
<dbReference type="NCBIfam" id="TIGR00196">
    <property type="entry name" value="yjeF_cterm"/>
    <property type="match status" value="1"/>
</dbReference>
<keyword evidence="5 18" id="KW-0479">Metal-binding</keyword>
<evidence type="ECO:0000256" key="6">
    <source>
        <dbReference type="ARBA" id="ARBA00022741"/>
    </source>
</evidence>
<dbReference type="PANTHER" id="PTHR12592:SF0">
    <property type="entry name" value="ATP-DEPENDENT (S)-NAD(P)H-HYDRATE DEHYDRATASE"/>
    <property type="match status" value="1"/>
</dbReference>
<evidence type="ECO:0000256" key="14">
    <source>
        <dbReference type="ARBA" id="ARBA00025153"/>
    </source>
</evidence>
<keyword evidence="22" id="KW-1185">Reference proteome</keyword>
<proteinExistence type="inferred from homology"/>
<evidence type="ECO:0000259" key="19">
    <source>
        <dbReference type="PROSITE" id="PS51383"/>
    </source>
</evidence>
<dbReference type="EC" id="4.2.1.136" evidence="17"/>
<feature type="binding site" evidence="17">
    <location>
        <position position="434"/>
    </location>
    <ligand>
        <name>(6S)-NADPHX</name>
        <dbReference type="ChEBI" id="CHEBI:64076"/>
    </ligand>
</feature>
<comment type="similarity">
    <text evidence="17">Belongs to the NnrD/CARKD family.</text>
</comment>
<comment type="subunit">
    <text evidence="17">Homotetramer.</text>
</comment>
<keyword evidence="12 17" id="KW-0456">Lyase</keyword>
<evidence type="ECO:0000256" key="2">
    <source>
        <dbReference type="ARBA" id="ARBA00000909"/>
    </source>
</evidence>
<dbReference type="SUPFAM" id="SSF64153">
    <property type="entry name" value="YjeF N-terminal domain-like"/>
    <property type="match status" value="1"/>
</dbReference>
<evidence type="ECO:0000313" key="22">
    <source>
        <dbReference type="Proteomes" id="UP001181355"/>
    </source>
</evidence>
<dbReference type="PROSITE" id="PS51385">
    <property type="entry name" value="YJEF_N"/>
    <property type="match status" value="1"/>
</dbReference>
<feature type="domain" description="YjeF N-terminal" evidence="20">
    <location>
        <begin position="19"/>
        <end position="273"/>
    </location>
</feature>
<evidence type="ECO:0000256" key="16">
    <source>
        <dbReference type="ARBA" id="ARBA00049209"/>
    </source>
</evidence>
<dbReference type="EMBL" id="CP133720">
    <property type="protein sequence ID" value="WMW82206.1"/>
    <property type="molecule type" value="Genomic_DNA"/>
</dbReference>
<name>A0ABY9RLW5_9BURK</name>
<dbReference type="PANTHER" id="PTHR12592">
    <property type="entry name" value="ATP-DEPENDENT (S)-NAD(P)H-HYDRATE DEHYDRATASE FAMILY MEMBER"/>
    <property type="match status" value="1"/>
</dbReference>